<dbReference type="PANTHER" id="PTHR48050">
    <property type="entry name" value="STEROL 3-BETA-GLUCOSYLTRANSFERASE"/>
    <property type="match status" value="1"/>
</dbReference>
<dbReference type="SUPFAM" id="SSF53756">
    <property type="entry name" value="UDP-Glycosyltransferase/glycogen phosphorylase"/>
    <property type="match status" value="1"/>
</dbReference>
<sequence>MAKFLISTMPETGHIYPALPIATALAARGHQVRWHTGPDFADKVSQTGASFVPMKHAPRFQDLTPRPKQSRSWEAVVGALRRLFVEPAPGQLRDYTEILSDFDADVVINESTAGLGPRLLHELGGPPWARLGVSPLPSLPTSAIPPLVSPAVFADPPEVLPYSDDPGVQDRYRRMNWEAANVHMSQLTEALDELRARFGLGPQPTGETGFAATISPFLQLQTGTLAFDYPRPELPAQVHHVGPLLPPGPDVFELPPWWQDVVSADRPVVHVTQGTVATDPTSLLRPTLDALADDDVLVVATAANPADLGPLPANVRLAKSIPYALLLPYVDVMVTNGGIGGILAALTHGLPLIGGGRTEDKPAVCARIAHTGVGIDLKTDRPTVGKIRDAVRAVLSNPSYQRAAVRVQTDFARHDPPVEAAVLLERLAETKAPVV</sequence>
<organism evidence="2 3">
    <name type="scientific">Fodinicola feengrottensis</name>
    <dbReference type="NCBI Taxonomy" id="435914"/>
    <lineage>
        <taxon>Bacteria</taxon>
        <taxon>Bacillati</taxon>
        <taxon>Actinomycetota</taxon>
        <taxon>Actinomycetes</taxon>
        <taxon>Mycobacteriales</taxon>
        <taxon>Fodinicola</taxon>
    </lineage>
</organism>
<reference evidence="3" key="1">
    <citation type="journal article" date="2019" name="Int. J. Syst. Evol. Microbiol.">
        <title>The Global Catalogue of Microorganisms (GCM) 10K type strain sequencing project: providing services to taxonomists for standard genome sequencing and annotation.</title>
        <authorList>
            <consortium name="The Broad Institute Genomics Platform"/>
            <consortium name="The Broad Institute Genome Sequencing Center for Infectious Disease"/>
            <person name="Wu L."/>
            <person name="Ma J."/>
        </authorList>
    </citation>
    <scope>NUCLEOTIDE SEQUENCE [LARGE SCALE GENOMIC DNA]</scope>
    <source>
        <strain evidence="3">JCM 14718</strain>
    </source>
</reference>
<dbReference type="PANTHER" id="PTHR48050:SF13">
    <property type="entry name" value="STEROL 3-BETA-GLUCOSYLTRANSFERASE UGT80A2"/>
    <property type="match status" value="1"/>
</dbReference>
<dbReference type="EMBL" id="BAAANY010000005">
    <property type="protein sequence ID" value="GAA1665988.1"/>
    <property type="molecule type" value="Genomic_DNA"/>
</dbReference>
<name>A0ABP4S518_9ACTN</name>
<feature type="domain" description="Erythromycin biosynthesis protein CIII-like C-terminal" evidence="1">
    <location>
        <begin position="287"/>
        <end position="425"/>
    </location>
</feature>
<comment type="caution">
    <text evidence="2">The sequence shown here is derived from an EMBL/GenBank/DDBJ whole genome shotgun (WGS) entry which is preliminary data.</text>
</comment>
<evidence type="ECO:0000313" key="2">
    <source>
        <dbReference type="EMBL" id="GAA1665988.1"/>
    </source>
</evidence>
<dbReference type="InterPro" id="IPR002213">
    <property type="entry name" value="UDP_glucos_trans"/>
</dbReference>
<dbReference type="Gene3D" id="3.40.50.2000">
    <property type="entry name" value="Glycogen Phosphorylase B"/>
    <property type="match status" value="2"/>
</dbReference>
<keyword evidence="3" id="KW-1185">Reference proteome</keyword>
<evidence type="ECO:0000259" key="1">
    <source>
        <dbReference type="Pfam" id="PF06722"/>
    </source>
</evidence>
<dbReference type="InterPro" id="IPR050426">
    <property type="entry name" value="Glycosyltransferase_28"/>
</dbReference>
<evidence type="ECO:0000313" key="3">
    <source>
        <dbReference type="Proteomes" id="UP001500618"/>
    </source>
</evidence>
<dbReference type="Proteomes" id="UP001500618">
    <property type="component" value="Unassembled WGS sequence"/>
</dbReference>
<dbReference type="InterPro" id="IPR010610">
    <property type="entry name" value="EryCIII-like_C"/>
</dbReference>
<gene>
    <name evidence="2" type="ORF">GCM10009765_14390</name>
</gene>
<dbReference type="Pfam" id="PF06722">
    <property type="entry name" value="EryCIII-like_C"/>
    <property type="match status" value="1"/>
</dbReference>
<accession>A0ABP4S518</accession>
<protein>
    <submittedName>
        <fullName evidence="2">Glycosyltransferase</fullName>
    </submittedName>
</protein>
<proteinExistence type="predicted"/>
<dbReference type="CDD" id="cd03784">
    <property type="entry name" value="GT1_Gtf-like"/>
    <property type="match status" value="1"/>
</dbReference>